<evidence type="ECO:0000256" key="1">
    <source>
        <dbReference type="SAM" id="Coils"/>
    </source>
</evidence>
<dbReference type="EMBL" id="BSYR01000044">
    <property type="protein sequence ID" value="GMJ05101.1"/>
    <property type="molecule type" value="Genomic_DNA"/>
</dbReference>
<feature type="region of interest" description="Disordered" evidence="2">
    <location>
        <begin position="153"/>
        <end position="183"/>
    </location>
</feature>
<keyword evidence="3" id="KW-1133">Transmembrane helix</keyword>
<reference evidence="4" key="1">
    <citation type="submission" date="2023-05" db="EMBL/GenBank/DDBJ databases">
        <title>Genome and transcriptome analyses reveal genes involved in the formation of fine ridges on petal epidermal cells in Hibiscus trionum.</title>
        <authorList>
            <person name="Koshimizu S."/>
            <person name="Masuda S."/>
            <person name="Ishii T."/>
            <person name="Shirasu K."/>
            <person name="Hoshino A."/>
            <person name="Arita M."/>
        </authorList>
    </citation>
    <scope>NUCLEOTIDE SEQUENCE</scope>
    <source>
        <strain evidence="4">Hamamatsu line</strain>
    </source>
</reference>
<dbReference type="Proteomes" id="UP001165190">
    <property type="component" value="Unassembled WGS sequence"/>
</dbReference>
<feature type="compositionally biased region" description="Basic residues" evidence="2">
    <location>
        <begin position="1369"/>
        <end position="1378"/>
    </location>
</feature>
<keyword evidence="1" id="KW-0175">Coiled coil</keyword>
<feature type="region of interest" description="Disordered" evidence="2">
    <location>
        <begin position="381"/>
        <end position="402"/>
    </location>
</feature>
<keyword evidence="3" id="KW-0812">Transmembrane</keyword>
<keyword evidence="3" id="KW-0472">Membrane</keyword>
<accession>A0A9W7IZV8</accession>
<feature type="compositionally biased region" description="Basic and acidic residues" evidence="2">
    <location>
        <begin position="1248"/>
        <end position="1271"/>
    </location>
</feature>
<evidence type="ECO:0000313" key="5">
    <source>
        <dbReference type="Proteomes" id="UP001165190"/>
    </source>
</evidence>
<evidence type="ECO:0000256" key="3">
    <source>
        <dbReference type="SAM" id="Phobius"/>
    </source>
</evidence>
<feature type="transmembrane region" description="Helical" evidence="3">
    <location>
        <begin position="1452"/>
        <end position="1473"/>
    </location>
</feature>
<feature type="coiled-coil region" evidence="1">
    <location>
        <begin position="1054"/>
        <end position="1109"/>
    </location>
</feature>
<feature type="compositionally biased region" description="Polar residues" evidence="2">
    <location>
        <begin position="1395"/>
        <end position="1409"/>
    </location>
</feature>
<feature type="region of interest" description="Disordered" evidence="2">
    <location>
        <begin position="1202"/>
        <end position="1445"/>
    </location>
</feature>
<feature type="compositionally biased region" description="Basic and acidic residues" evidence="2">
    <location>
        <begin position="1284"/>
        <end position="1348"/>
    </location>
</feature>
<proteinExistence type="predicted"/>
<comment type="caution">
    <text evidence="4">The sequence shown here is derived from an EMBL/GenBank/DDBJ whole genome shotgun (WGS) entry which is preliminary data.</text>
</comment>
<feature type="compositionally biased region" description="Polar residues" evidence="2">
    <location>
        <begin position="38"/>
        <end position="48"/>
    </location>
</feature>
<evidence type="ECO:0000256" key="2">
    <source>
        <dbReference type="SAM" id="MobiDB-lite"/>
    </source>
</evidence>
<organism evidence="4 5">
    <name type="scientific">Hibiscus trionum</name>
    <name type="common">Flower of an hour</name>
    <dbReference type="NCBI Taxonomy" id="183268"/>
    <lineage>
        <taxon>Eukaryota</taxon>
        <taxon>Viridiplantae</taxon>
        <taxon>Streptophyta</taxon>
        <taxon>Embryophyta</taxon>
        <taxon>Tracheophyta</taxon>
        <taxon>Spermatophyta</taxon>
        <taxon>Magnoliopsida</taxon>
        <taxon>eudicotyledons</taxon>
        <taxon>Gunneridae</taxon>
        <taxon>Pentapetalae</taxon>
        <taxon>rosids</taxon>
        <taxon>malvids</taxon>
        <taxon>Malvales</taxon>
        <taxon>Malvaceae</taxon>
        <taxon>Malvoideae</taxon>
        <taxon>Hibiscus</taxon>
    </lineage>
</organism>
<dbReference type="PANTHER" id="PTHR48454">
    <property type="entry name" value="PUTATIVE RNA-BINDING DOMAIN-CONTAINING PROTEIN-RELATED"/>
    <property type="match status" value="1"/>
</dbReference>
<dbReference type="OrthoDB" id="1703439at2759"/>
<feature type="region of interest" description="Disordered" evidence="2">
    <location>
        <begin position="197"/>
        <end position="284"/>
    </location>
</feature>
<keyword evidence="5" id="KW-1185">Reference proteome</keyword>
<dbReference type="PANTHER" id="PTHR48454:SF2">
    <property type="entry name" value="PUTATIVE RNA-BINDING DOMAIN-CONTAINING PROTEIN-RELATED"/>
    <property type="match status" value="1"/>
</dbReference>
<sequence length="1483" mass="161432">MTVDEVTAVHVAEEEVASSSSKVDIAVEEDQVKKNGNEDLSNGVNGSTVREDTDGDGDYVFVNGNDGENGDPVESDPERNSNDIGGGDQGIESVETEGEVKSNTDLVKDLREEDESCIEIVDQDKESLELCHVEAPVDEQKSVDLVQSGPVSSINAENGVSETAVADQNEVSESAEDVSDAKNIVEHTVSEAAAVDSGDKQIDEISSVSGPDVNGSANESDEVNVLDFRSKGNEESEMAVADASDCNGDGLANDSAKATISEANDIDSRSKNSEGSEMAVASDGDCIGDGLANYGANDNVSESNVLDFRSKENEGSEMALADDGDCNDSAKATVSEANVIDSGSKENGDPEIAVADDGDCNGNALADDSAEATVSEVNVIDSRSKETEGSEMVVADDDDCNGDGFANVSAKTTASEANVLDSELNENEGSEMAVADDGDCNGDGLANDIAKATVSEANVIDFKSKENEDSQIAVADDDSCNGDGLAKDSAATVPESNVLDIRSKGNESSEMIVGDDCNGDGLAYDSATVSEAAVDTRNEQNGGFELPVTDDGVTTISVSDRDGDYLPDVREKDTVSEAVLVDSGAEQNESSNSVEVEVAVDSSAPVSNGNGDRHEQNGISEIPEVVLQDVSGNESVKVGESLPADDEFPVENGLSLEHDTEQDLGSVADTNFEKEAVSDSFSDECGEALQDVHTQDGISETVQINDPVDSGHSSELVESSLSPITNKNVHVTVEGVLNDTIADVVEGTSSTITLHNDARVESGVSDTTTETLPPSSVDDEKLETEVMESDENGRVGFENSDNGDGSILSEEAEVSKVIVECHSPETDEKLVDVVDVLNDSNSVAPVSNDEKAPAATEKLSAADISNNDELVHESREPGCDANNNEQTLAVIKGEIQFGTVTCQQSEEPDGLDEVERKSPFYFLIRVPRYDDENLKEKIRLAQIRVDEKTQSRDAIRTEIQKMRAICKKYSDNVEAAISQERAIRDLQRSKRQEIDSIQSMMSIEDIDAKIRNMEHMIQHETMPLKDEKQYIHQIKQYKQTRERISSNMGRQDEVQQGADQKDQIKERMKSLKKEVDQLKVNLLKAEAATKAAKKEYHDEAEKLNKLQSQFKAADDIRQEAYSQLLSLKKQSYEKNKFFWQYRDDAKVANDLALKGDKEGLQNLCVNQVEKVMDLWNNNDEFRKEYIRCNVRSTLRRFRTFDGRALGPDEEPPVIPQVVNGRVAKDHTVSNSTLEEQTREKTAPANAETAKDKPAAKPVEQKKQTSKPEKSTKPVPPASSSATDSSRDTTEAEEEKPKITKEEQERLRKAEELRKEEEAAKLREQHRLEEIAKAKEALERKRRNAEKAQARAALRAQKEAEQKEKEREKRAKKKERRKGAAAAAAGDSSVTDETESATTLETPAETSQDPQTKEKPATVAKRSQKPSQFTKQTKAKSVPPPLRNRGKRKMQPWMWVILTCVVIFALFLVGNHNFSFNFRLLQKF</sequence>
<name>A0A9W7IZV8_HIBTR</name>
<gene>
    <name evidence="4" type="ORF">HRI_004179300</name>
</gene>
<evidence type="ECO:0000313" key="4">
    <source>
        <dbReference type="EMBL" id="GMJ05101.1"/>
    </source>
</evidence>
<feature type="region of interest" description="Disordered" evidence="2">
    <location>
        <begin position="13"/>
        <end position="106"/>
    </location>
</feature>
<feature type="compositionally biased region" description="Basic and acidic residues" evidence="2">
    <location>
        <begin position="1355"/>
        <end position="1368"/>
    </location>
</feature>
<protein>
    <submittedName>
        <fullName evidence="4">Uncharacterized protein</fullName>
    </submittedName>
</protein>